<proteinExistence type="predicted"/>
<reference evidence="2" key="1">
    <citation type="submission" date="2020-12" db="EMBL/GenBank/DDBJ databases">
        <title>The genome sequence of Inhella sp. 4Y17.</title>
        <authorList>
            <person name="Liu Y."/>
        </authorList>
    </citation>
    <scope>NUCLEOTIDE SEQUENCE</scope>
    <source>
        <strain evidence="2">4Y10</strain>
    </source>
</reference>
<dbReference type="GO" id="GO:0005886">
    <property type="term" value="C:plasma membrane"/>
    <property type="evidence" value="ECO:0007669"/>
    <property type="project" value="TreeGrafter"/>
</dbReference>
<dbReference type="EMBL" id="JAEDAL010000001">
    <property type="protein sequence ID" value="MBH9552148.1"/>
    <property type="molecule type" value="Genomic_DNA"/>
</dbReference>
<feature type="transmembrane region" description="Helical" evidence="1">
    <location>
        <begin position="12"/>
        <end position="33"/>
    </location>
</feature>
<dbReference type="AlphaFoldDB" id="A0A931IWX4"/>
<dbReference type="PANTHER" id="PTHR39594:SF1">
    <property type="entry name" value="PROTEIN YCHQ"/>
    <property type="match status" value="1"/>
</dbReference>
<evidence type="ECO:0000256" key="1">
    <source>
        <dbReference type="SAM" id="Phobius"/>
    </source>
</evidence>
<evidence type="ECO:0000313" key="3">
    <source>
        <dbReference type="Proteomes" id="UP000620139"/>
    </source>
</evidence>
<keyword evidence="3" id="KW-1185">Reference proteome</keyword>
<name>A0A931IWX4_9BURK</name>
<accession>A0A931IWX4</accession>
<dbReference type="RefSeq" id="WP_198099720.1">
    <property type="nucleotide sequence ID" value="NZ_JAEDAL010000001.1"/>
</dbReference>
<sequence>MDFYDYPALKSLHALMAFVAIGLFGARGLPLLGGARWPRDSRLRVIHGAVIFLLVVSGISLWGVLYISPVHHSWLATKMALTAVYGLLAWGTFDEETPDGLRALCFLLGLLCALVLVRVGQTRDPLFGLG</sequence>
<protein>
    <submittedName>
        <fullName evidence="2">SirB2 family protein</fullName>
    </submittedName>
</protein>
<dbReference type="Pfam" id="PF04247">
    <property type="entry name" value="SirB"/>
    <property type="match status" value="1"/>
</dbReference>
<comment type="caution">
    <text evidence="2">The sequence shown here is derived from an EMBL/GenBank/DDBJ whole genome shotgun (WGS) entry which is preliminary data.</text>
</comment>
<organism evidence="2 3">
    <name type="scientific">Inhella gelatinilytica</name>
    <dbReference type="NCBI Taxonomy" id="2795030"/>
    <lineage>
        <taxon>Bacteria</taxon>
        <taxon>Pseudomonadati</taxon>
        <taxon>Pseudomonadota</taxon>
        <taxon>Betaproteobacteria</taxon>
        <taxon>Burkholderiales</taxon>
        <taxon>Sphaerotilaceae</taxon>
        <taxon>Inhella</taxon>
    </lineage>
</organism>
<gene>
    <name evidence="2" type="ORF">I7X43_04710</name>
</gene>
<feature type="transmembrane region" description="Helical" evidence="1">
    <location>
        <begin position="100"/>
        <end position="120"/>
    </location>
</feature>
<feature type="transmembrane region" description="Helical" evidence="1">
    <location>
        <begin position="45"/>
        <end position="67"/>
    </location>
</feature>
<feature type="transmembrane region" description="Helical" evidence="1">
    <location>
        <begin position="73"/>
        <end position="93"/>
    </location>
</feature>
<keyword evidence="1" id="KW-0812">Transmembrane</keyword>
<keyword evidence="1" id="KW-0472">Membrane</keyword>
<evidence type="ECO:0000313" key="2">
    <source>
        <dbReference type="EMBL" id="MBH9552148.1"/>
    </source>
</evidence>
<dbReference type="Proteomes" id="UP000620139">
    <property type="component" value="Unassembled WGS sequence"/>
</dbReference>
<dbReference type="InterPro" id="IPR007360">
    <property type="entry name" value="SirB"/>
</dbReference>
<keyword evidence="1" id="KW-1133">Transmembrane helix</keyword>
<dbReference type="PANTHER" id="PTHR39594">
    <property type="entry name" value="PROTEIN YCHQ"/>
    <property type="match status" value="1"/>
</dbReference>
<dbReference type="PIRSF" id="PIRSF005610">
    <property type="entry name" value="SirB"/>
    <property type="match status" value="1"/>
</dbReference>